<dbReference type="EMBL" id="CP104013">
    <property type="protein sequence ID" value="UYP46701.1"/>
    <property type="molecule type" value="Genomic_DNA"/>
</dbReference>
<evidence type="ECO:0000259" key="2">
    <source>
        <dbReference type="SMART" id="SM00014"/>
    </source>
</evidence>
<dbReference type="Pfam" id="PF01569">
    <property type="entry name" value="PAP2"/>
    <property type="match status" value="1"/>
</dbReference>
<dbReference type="SUPFAM" id="SSF48317">
    <property type="entry name" value="Acid phosphatase/Vanadium-dependent haloperoxidase"/>
    <property type="match status" value="1"/>
</dbReference>
<dbReference type="SMART" id="SM00014">
    <property type="entry name" value="acidPPc"/>
    <property type="match status" value="1"/>
</dbReference>
<dbReference type="PANTHER" id="PTHR14969">
    <property type="entry name" value="SPHINGOSINE-1-PHOSPHATE PHOSPHOHYDROLASE"/>
    <property type="match status" value="1"/>
</dbReference>
<dbReference type="Gene3D" id="1.20.144.10">
    <property type="entry name" value="Phosphatidic acid phosphatase type 2/haloperoxidase"/>
    <property type="match status" value="1"/>
</dbReference>
<feature type="transmembrane region" description="Helical" evidence="1">
    <location>
        <begin position="159"/>
        <end position="179"/>
    </location>
</feature>
<sequence length="347" mass="39087">MEEFVLTELTYEPYHKLSRTEFIINLAIAALVLITGIILLALNLNESFDSSNEALVQIFEIITLFGDEELYIVFFAVFYFGIDKKFAKRLLIGFLISLHLTDFGKTLFKDPRPLSNDLRGEDAATGYGFPSGHSSGTLSFWGYTFFNFKGEEKKKGIPWQSLAIFLIIAVPISRLIIGVHDLQDVIGGIVVGFIVITLYMFYAPRVREVTKSWSMKKQIGIGVTVSVGLWILSSLLLYLVNFADGIDYLKDAFQQLSVSCALMCGGAIAFPLEVNHIKYDPRPLIWWKKLIAIAIGFALTFGIFLGAGFLFDLFPSIYFITRFIKYGLMMIIAGLAVPWLLKKIFKQ</sequence>
<feature type="transmembrane region" description="Helical" evidence="1">
    <location>
        <begin position="219"/>
        <end position="240"/>
    </location>
</feature>
<keyword evidence="1" id="KW-1133">Transmembrane helix</keyword>
<evidence type="ECO:0000313" key="3">
    <source>
        <dbReference type="EMBL" id="UYP46701.1"/>
    </source>
</evidence>
<gene>
    <name evidence="3" type="ORF">NEF87_002986</name>
</gene>
<protein>
    <recommendedName>
        <fullName evidence="2">Phosphatidic acid phosphatase type 2/haloperoxidase domain-containing protein</fullName>
    </recommendedName>
</protein>
<feature type="domain" description="Phosphatidic acid phosphatase type 2/haloperoxidase" evidence="2">
    <location>
        <begin position="87"/>
        <end position="200"/>
    </location>
</feature>
<proteinExistence type="predicted"/>
<dbReference type="Proteomes" id="UP001208689">
    <property type="component" value="Chromosome"/>
</dbReference>
<dbReference type="InterPro" id="IPR036938">
    <property type="entry name" value="PAP2/HPO_sf"/>
</dbReference>
<dbReference type="PANTHER" id="PTHR14969:SF13">
    <property type="entry name" value="AT30094P"/>
    <property type="match status" value="1"/>
</dbReference>
<reference evidence="3" key="1">
    <citation type="submission" date="2022-09" db="EMBL/GenBank/DDBJ databases">
        <title>Actin cytoskeleton and complex cell architecture in an #Asgard archaeon.</title>
        <authorList>
            <person name="Ponce Toledo R.I."/>
            <person name="Schleper C."/>
            <person name="Rodrigues Oliveira T."/>
            <person name="Wollweber F."/>
            <person name="Xu J."/>
            <person name="Rittmann S."/>
            <person name="Klingl A."/>
            <person name="Pilhofer M."/>
        </authorList>
    </citation>
    <scope>NUCLEOTIDE SEQUENCE</scope>
    <source>
        <strain evidence="3">B-35</strain>
    </source>
</reference>
<evidence type="ECO:0000256" key="1">
    <source>
        <dbReference type="SAM" id="Phobius"/>
    </source>
</evidence>
<dbReference type="InterPro" id="IPR000326">
    <property type="entry name" value="PAP2/HPO"/>
</dbReference>
<feature type="transmembrane region" description="Helical" evidence="1">
    <location>
        <begin position="22"/>
        <end position="42"/>
    </location>
</feature>
<feature type="transmembrane region" description="Helical" evidence="1">
    <location>
        <begin position="252"/>
        <end position="270"/>
    </location>
</feature>
<organism evidence="3 4">
    <name type="scientific">Candidatus Lokiarchaeum ossiferum</name>
    <dbReference type="NCBI Taxonomy" id="2951803"/>
    <lineage>
        <taxon>Archaea</taxon>
        <taxon>Promethearchaeati</taxon>
        <taxon>Promethearchaeota</taxon>
        <taxon>Promethearchaeia</taxon>
        <taxon>Promethearchaeales</taxon>
        <taxon>Promethearchaeaceae</taxon>
        <taxon>Candidatus Lokiarchaeum</taxon>
    </lineage>
</organism>
<accession>A0ABY6HTG0</accession>
<keyword evidence="1" id="KW-0812">Transmembrane</keyword>
<keyword evidence="1" id="KW-0472">Membrane</keyword>
<evidence type="ECO:0000313" key="4">
    <source>
        <dbReference type="Proteomes" id="UP001208689"/>
    </source>
</evidence>
<feature type="transmembrane region" description="Helical" evidence="1">
    <location>
        <begin position="290"/>
        <end position="311"/>
    </location>
</feature>
<feature type="transmembrane region" description="Helical" evidence="1">
    <location>
        <begin position="323"/>
        <end position="341"/>
    </location>
</feature>
<name>A0ABY6HTG0_9ARCH</name>
<keyword evidence="4" id="KW-1185">Reference proteome</keyword>
<feature type="transmembrane region" description="Helical" evidence="1">
    <location>
        <begin position="54"/>
        <end position="82"/>
    </location>
</feature>
<feature type="transmembrane region" description="Helical" evidence="1">
    <location>
        <begin position="185"/>
        <end position="203"/>
    </location>
</feature>